<dbReference type="STRING" id="441375.B6AG53"/>
<keyword evidence="4" id="KW-0805">Transcription regulation</keyword>
<dbReference type="PANTHER" id="PTHR12144:SF0">
    <property type="entry name" value="NEGATIVE ELONGATION FACTOR C_D"/>
    <property type="match status" value="1"/>
</dbReference>
<reference evidence="9" key="1">
    <citation type="submission" date="2008-06" db="EMBL/GenBank/DDBJ databases">
        <authorList>
            <person name="Lorenzi H."/>
            <person name="Inman J."/>
            <person name="Miller J."/>
            <person name="Schobel S."/>
            <person name="Amedeo P."/>
            <person name="Caler E.V."/>
            <person name="da Silva J."/>
        </authorList>
    </citation>
    <scope>NUCLEOTIDE SEQUENCE [LARGE SCALE GENOMIC DNA]</scope>
    <source>
        <strain evidence="9">RN66</strain>
    </source>
</reference>
<evidence type="ECO:0000256" key="3">
    <source>
        <dbReference type="ARBA" id="ARBA00022491"/>
    </source>
</evidence>
<comment type="similarity">
    <text evidence="2">Belongs to the NELF-D family.</text>
</comment>
<dbReference type="PANTHER" id="PTHR12144">
    <property type="entry name" value="NEGATIVE ELONGATION FACTOR D"/>
    <property type="match status" value="1"/>
</dbReference>
<evidence type="ECO:0000256" key="6">
    <source>
        <dbReference type="ARBA" id="ARBA00023242"/>
    </source>
</evidence>
<keyword evidence="5" id="KW-0804">Transcription</keyword>
<dbReference type="InterPro" id="IPR006942">
    <property type="entry name" value="TH1"/>
</dbReference>
<evidence type="ECO:0000256" key="2">
    <source>
        <dbReference type="ARBA" id="ARBA00005726"/>
    </source>
</evidence>
<keyword evidence="8" id="KW-0812">Transmembrane</keyword>
<dbReference type="OrthoDB" id="364993at2759"/>
<dbReference type="eggNOG" id="ENOG502S8ZP">
    <property type="taxonomic scope" value="Eukaryota"/>
</dbReference>
<keyword evidence="6" id="KW-0539">Nucleus</keyword>
<organism evidence="9 10">
    <name type="scientific">Cryptosporidium muris (strain RN66)</name>
    <dbReference type="NCBI Taxonomy" id="441375"/>
    <lineage>
        <taxon>Eukaryota</taxon>
        <taxon>Sar</taxon>
        <taxon>Alveolata</taxon>
        <taxon>Apicomplexa</taxon>
        <taxon>Conoidasida</taxon>
        <taxon>Coccidia</taxon>
        <taxon>Eucoccidiorida</taxon>
        <taxon>Eimeriorina</taxon>
        <taxon>Cryptosporidiidae</taxon>
        <taxon>Cryptosporidium</taxon>
    </lineage>
</organism>
<dbReference type="OMA" id="WNPPELY"/>
<keyword evidence="3" id="KW-0678">Repressor</keyword>
<evidence type="ECO:0000256" key="4">
    <source>
        <dbReference type="ARBA" id="ARBA00023015"/>
    </source>
</evidence>
<evidence type="ECO:0000256" key="7">
    <source>
        <dbReference type="SAM" id="MobiDB-lite"/>
    </source>
</evidence>
<dbReference type="Pfam" id="PF04858">
    <property type="entry name" value="TH1"/>
    <property type="match status" value="1"/>
</dbReference>
<comment type="subcellular location">
    <subcellularLocation>
        <location evidence="1">Nucleus</location>
    </subcellularLocation>
</comment>
<proteinExistence type="inferred from homology"/>
<keyword evidence="10" id="KW-1185">Reference proteome</keyword>
<dbReference type="GeneID" id="6996676"/>
<evidence type="ECO:0000313" key="9">
    <source>
        <dbReference type="EMBL" id="EEA07194.1"/>
    </source>
</evidence>
<evidence type="ECO:0000313" key="10">
    <source>
        <dbReference type="Proteomes" id="UP000001460"/>
    </source>
</evidence>
<dbReference type="GO" id="GO:0003723">
    <property type="term" value="F:RNA binding"/>
    <property type="evidence" value="ECO:0007669"/>
    <property type="project" value="TreeGrafter"/>
</dbReference>
<accession>B6AG53</accession>
<dbReference type="VEuPathDB" id="CryptoDB:CMU_000640"/>
<dbReference type="AlphaFoldDB" id="B6AG53"/>
<evidence type="ECO:0000256" key="5">
    <source>
        <dbReference type="ARBA" id="ARBA00023163"/>
    </source>
</evidence>
<keyword evidence="8" id="KW-0472">Membrane</keyword>
<feature type="region of interest" description="Disordered" evidence="7">
    <location>
        <begin position="527"/>
        <end position="557"/>
    </location>
</feature>
<protein>
    <submittedName>
        <fullName evidence="9">Uncharacterized protein</fullName>
    </submittedName>
</protein>
<dbReference type="Proteomes" id="UP000001460">
    <property type="component" value="Unassembled WGS sequence"/>
</dbReference>
<gene>
    <name evidence="9" type="ORF">CMU_000640</name>
</gene>
<keyword evidence="8" id="KW-1133">Transmembrane helix</keyword>
<dbReference type="RefSeq" id="XP_002141543.1">
    <property type="nucleotide sequence ID" value="XM_002141507.1"/>
</dbReference>
<evidence type="ECO:0000256" key="1">
    <source>
        <dbReference type="ARBA" id="ARBA00004123"/>
    </source>
</evidence>
<evidence type="ECO:0000256" key="8">
    <source>
        <dbReference type="SAM" id="Phobius"/>
    </source>
</evidence>
<name>B6AG53_CRYMR</name>
<dbReference type="GO" id="GO:0032021">
    <property type="term" value="C:NELF complex"/>
    <property type="evidence" value="ECO:0007669"/>
    <property type="project" value="TreeGrafter"/>
</dbReference>
<dbReference type="EMBL" id="DS989732">
    <property type="protein sequence ID" value="EEA07194.1"/>
    <property type="molecule type" value="Genomic_DNA"/>
</dbReference>
<sequence length="1125" mass="128754">MTFWRKNDFRHKAVTKEECLAAEKFLQQEDAIMDEDVCKHIQNFVAYKTFIERNNREPTEMTSTECLEEIDIPNHKLLIECFNMLIKNYQGYASMCEIVSAWICNLDEIPDYSSNEDTSLYRQKMANNSLHIKKLKPTKSRSTAQSLIYNNMIESMALLIERYFDTEALRRYMDENRELLGQGGWQPPPCYWSLMKHPATVNAIQKLFTRNRKSEFLLAFLQDLQNFSKINPSIDCMPKNMGFSSTSNFSVFTRNVTELLADFLLTDETVEAALQGVQSLPLSGGINNPLLHKVEKYEKRGKTTPNTLQNICSVFSQSENAYFYAQALLHYMIIWRGDYSGCRRLSQMLYHYVRVTLQEPRVAQLNLLFTNITHFPELYKLCKSIFRMDPSVHDKDFVVESLGGFEFATKFIMNPSQICTLHDILKNIVERFEALQVLLHERIPTKVQSNSNFGDKIQNNSTDELADVDDSSEILYDSSSENENSTCSESSTNEWASLGSLQFSLKDLEMNVLQGQLSPVAHLRFSDQELSNSENSQEIKNENLMDKEVTNNSKSKDYNFNSKRYKPVINNIEDTTNKGVNESKFHDETIFDMPSVSRMGDIPGSDNIQRLKIGPERPPMDALRESALLDTLIDILVDTRIWLTPEEQSKTIDLLLILSVYSPYELLLFLEEQKEWDNIKYDNEYNVDYNQDIWSNSEDEMNEALETGQRGESLSDFVSSGSSSITSNIIVKSEDKLNNTVEISSWVKCKRKRINCISAPSSPKTLSSGSSFLSNNIKISESSVGCKSTIDSCIYRNVHSQKILGSLKGMSESKVQKMKEQFRRLRELCDRFKNQARKELFRIYMVIHDNLIKENLKWAYFDQLIKTPIGASVVLRYIEVFLLSMESKSSPLVRLSSSIVALLKHITQWHPKKRICVFHLLRLCLENDLLETNGGNNRSGGTGPENTASTKSEKRRWIIDFYVYLVGGGLFGAVFAYMGQAGVRYLDKSLIRDFTIKLAEYCGPPYSGEFSIAFMGYLVSAHNIGALDLSAFYDGTLSKTNPKVKVALCEIVAVVEHIERNNSVHQNIPNTSCQTSRINEPLRPARLDPQIVIDQYNFLKQFVGKSIKQQTFRGKGLGKAWYQTI</sequence>
<dbReference type="GO" id="GO:0034244">
    <property type="term" value="P:negative regulation of transcription elongation by RNA polymerase II"/>
    <property type="evidence" value="ECO:0007669"/>
    <property type="project" value="TreeGrafter"/>
</dbReference>
<feature type="compositionally biased region" description="Basic and acidic residues" evidence="7">
    <location>
        <begin position="537"/>
        <end position="557"/>
    </location>
</feature>
<feature type="transmembrane region" description="Helical" evidence="8">
    <location>
        <begin position="961"/>
        <end position="979"/>
    </location>
</feature>